<dbReference type="InterPro" id="IPR032259">
    <property type="entry name" value="HIBYL-CoA-H"/>
</dbReference>
<comment type="pathway">
    <text evidence="3">Amino-acid degradation; L-valine degradation.</text>
</comment>
<keyword evidence="13" id="KW-1185">Reference proteome</keyword>
<accession>A0A5S6QSL5</accession>
<dbReference type="EC" id="3.1.2.4" evidence="5"/>
<dbReference type="Pfam" id="PF16113">
    <property type="entry name" value="ECH_2"/>
    <property type="match status" value="1"/>
</dbReference>
<dbReference type="Proteomes" id="UP000046395">
    <property type="component" value="Unassembled WGS sequence"/>
</dbReference>
<dbReference type="InterPro" id="IPR029045">
    <property type="entry name" value="ClpP/crotonase-like_dom_sf"/>
</dbReference>
<evidence type="ECO:0000256" key="7">
    <source>
        <dbReference type="ARBA" id="ARBA00022456"/>
    </source>
</evidence>
<evidence type="ECO:0000256" key="8">
    <source>
        <dbReference type="ARBA" id="ARBA00022801"/>
    </source>
</evidence>
<comment type="similarity">
    <text evidence="4">Belongs to the enoyl-CoA hydratase/isomerase family.</text>
</comment>
<dbReference type="GO" id="GO:0006574">
    <property type="term" value="P:L-valine catabolic process"/>
    <property type="evidence" value="ECO:0007669"/>
    <property type="project" value="UniProtKB-UniPathway"/>
</dbReference>
<dbReference type="UniPathway" id="UPA00362"/>
<comment type="subcellular location">
    <subcellularLocation>
        <location evidence="2">Mitochondrion</location>
    </subcellularLocation>
</comment>
<evidence type="ECO:0000256" key="6">
    <source>
        <dbReference type="ARBA" id="ARBA00016714"/>
    </source>
</evidence>
<dbReference type="GO" id="GO:0003860">
    <property type="term" value="F:3-hydroxyisobutyryl-CoA hydrolase activity"/>
    <property type="evidence" value="ECO:0007669"/>
    <property type="project" value="UniProtKB-EC"/>
</dbReference>
<dbReference type="CDD" id="cd06558">
    <property type="entry name" value="crotonase-like"/>
    <property type="match status" value="1"/>
</dbReference>
<evidence type="ECO:0000256" key="2">
    <source>
        <dbReference type="ARBA" id="ARBA00004173"/>
    </source>
</evidence>
<keyword evidence="9" id="KW-0496">Mitochondrion</keyword>
<protein>
    <recommendedName>
        <fullName evidence="6">3-hydroxyisobutyryl-CoA hydrolase, mitochondrial</fullName>
        <ecNumber evidence="5">3.1.2.4</ecNumber>
    </recommendedName>
    <alternativeName>
        <fullName evidence="11">3-hydroxyisobutyryl-coenzyme A hydrolase</fullName>
    </alternativeName>
</protein>
<dbReference type="Gene3D" id="3.90.226.10">
    <property type="entry name" value="2-enoyl-CoA Hydratase, Chain A, domain 1"/>
    <property type="match status" value="1"/>
</dbReference>
<dbReference type="STRING" id="70415.A0A5S6QSL5"/>
<reference evidence="14" key="1">
    <citation type="submission" date="2019-12" db="UniProtKB">
        <authorList>
            <consortium name="WormBaseParasite"/>
        </authorList>
    </citation>
    <scope>IDENTIFICATION</scope>
</reference>
<dbReference type="AlphaFoldDB" id="A0A5S6QSL5"/>
<dbReference type="SUPFAM" id="SSF52096">
    <property type="entry name" value="ClpP/crotonase"/>
    <property type="match status" value="1"/>
</dbReference>
<comment type="function">
    <text evidence="10">Hydrolyzes 3-hydroxyisobutyryl-CoA (HIBYL-CoA), a saline catabolite. Has high activity toward isobutyryl-CoA. Could be an isobutyryl-CoA dehydrogenase that functions in valine catabolism. Also hydrolyzes 3-hydroxypropanoyl-CoA.</text>
</comment>
<evidence type="ECO:0000313" key="14">
    <source>
        <dbReference type="WBParaSite" id="TMUE_2000010134.1"/>
    </source>
</evidence>
<evidence type="ECO:0000259" key="12">
    <source>
        <dbReference type="Pfam" id="PF16113"/>
    </source>
</evidence>
<keyword evidence="8" id="KW-0378">Hydrolase</keyword>
<evidence type="ECO:0000256" key="10">
    <source>
        <dbReference type="ARBA" id="ARBA00024871"/>
    </source>
</evidence>
<evidence type="ECO:0000256" key="1">
    <source>
        <dbReference type="ARBA" id="ARBA00001709"/>
    </source>
</evidence>
<evidence type="ECO:0000256" key="4">
    <source>
        <dbReference type="ARBA" id="ARBA00005254"/>
    </source>
</evidence>
<dbReference type="WBParaSite" id="TMUE_2000010134.1">
    <property type="protein sequence ID" value="TMUE_2000010134.1"/>
    <property type="gene ID" value="WBGene00287491"/>
</dbReference>
<dbReference type="FunFam" id="3.90.226.10:FF:000026">
    <property type="entry name" value="3-hydroxyisobutyryl-CoA hydrolase, mitochondrial"/>
    <property type="match status" value="1"/>
</dbReference>
<dbReference type="GO" id="GO:0005739">
    <property type="term" value="C:mitochondrion"/>
    <property type="evidence" value="ECO:0007669"/>
    <property type="project" value="UniProtKB-SubCell"/>
</dbReference>
<comment type="catalytic activity">
    <reaction evidence="1">
        <text>3-hydroxy-2-methylpropanoyl-CoA + H2O = 3-hydroxy-2-methylpropanoate + CoA + H(+)</text>
        <dbReference type="Rhea" id="RHEA:20888"/>
        <dbReference type="ChEBI" id="CHEBI:11805"/>
        <dbReference type="ChEBI" id="CHEBI:15377"/>
        <dbReference type="ChEBI" id="CHEBI:15378"/>
        <dbReference type="ChEBI" id="CHEBI:57287"/>
        <dbReference type="ChEBI" id="CHEBI:57340"/>
        <dbReference type="EC" id="3.1.2.4"/>
    </reaction>
</comment>
<dbReference type="NCBIfam" id="NF004127">
    <property type="entry name" value="PRK05617.1"/>
    <property type="match status" value="1"/>
</dbReference>
<evidence type="ECO:0000256" key="9">
    <source>
        <dbReference type="ARBA" id="ARBA00023128"/>
    </source>
</evidence>
<keyword evidence="7" id="KW-0101">Branched-chain amino acid catabolism</keyword>
<evidence type="ECO:0000256" key="11">
    <source>
        <dbReference type="ARBA" id="ARBA00031181"/>
    </source>
</evidence>
<dbReference type="PANTHER" id="PTHR43176">
    <property type="entry name" value="3-HYDROXYISOBUTYRYL-COA HYDROLASE-RELATED"/>
    <property type="match status" value="1"/>
</dbReference>
<dbReference type="PANTHER" id="PTHR43176:SF3">
    <property type="entry name" value="3-HYDROXYISOBUTYRYL-COA HYDROLASE, MITOCHONDRIAL"/>
    <property type="match status" value="1"/>
</dbReference>
<name>A0A5S6QSL5_TRIMR</name>
<evidence type="ECO:0000256" key="3">
    <source>
        <dbReference type="ARBA" id="ARBA00005109"/>
    </source>
</evidence>
<organism evidence="13 14">
    <name type="scientific">Trichuris muris</name>
    <name type="common">Mouse whipworm</name>
    <dbReference type="NCBI Taxonomy" id="70415"/>
    <lineage>
        <taxon>Eukaryota</taxon>
        <taxon>Metazoa</taxon>
        <taxon>Ecdysozoa</taxon>
        <taxon>Nematoda</taxon>
        <taxon>Enoplea</taxon>
        <taxon>Dorylaimia</taxon>
        <taxon>Trichinellida</taxon>
        <taxon>Trichuridae</taxon>
        <taxon>Trichuris</taxon>
    </lineage>
</organism>
<proteinExistence type="inferred from homology"/>
<evidence type="ECO:0000256" key="5">
    <source>
        <dbReference type="ARBA" id="ARBA00011915"/>
    </source>
</evidence>
<feature type="domain" description="Enoyl-CoA hydratase/isomerase" evidence="12">
    <location>
        <begin position="43"/>
        <end position="371"/>
    </location>
</feature>
<dbReference type="InterPro" id="IPR045004">
    <property type="entry name" value="ECH_dom"/>
</dbReference>
<sequence length="383" mass="43034">MAKLWANLASVLGKVAPTIPFMARRSCSSTRQIIMKAEGGKYAITLNRPDVLNALTLQMINELFLLLKRINEDRTTKLVILKGAGQRAFCAGGDLKALAEASRKEAKLTEVLFRDEYRLNHLIGTLRVPFVALIDGIVMGGGVGLSVHSLFRVATRRTTFAMPETAIGFFPDVGGSYFLPRLAGRLGTFLGLTGTRLTGRDVYDAGIATHFVNAEEMGQLEEDLMKNEEVNDATSIRNVLERYHAKGCNQPHDFVLSPHLKRIDVAFSADRMEEVLRRLRDDRSNWATDCIAQLERMSPTSLKVTLKEMKLGSALSFEECFKMEYRLSQRIVRRHDFYEGVRSVLIDKDGNPSWSPRTLAQVNDESLNDYFSPLPPEKELQFD</sequence>
<evidence type="ECO:0000313" key="13">
    <source>
        <dbReference type="Proteomes" id="UP000046395"/>
    </source>
</evidence>